<sequence>MAARRVVPVATQKVTGIDSKDEGVPFPPKQQGRHCLEKETAGILYRMPAVAMCCLVVALA</sequence>
<accession>B6WVD3</accession>
<gene>
    <name evidence="1" type="ORF">DESPIG_02049</name>
</gene>
<organism evidence="1 2">
    <name type="scientific">Desulfovibrio piger ATCC 29098</name>
    <dbReference type="NCBI Taxonomy" id="411464"/>
    <lineage>
        <taxon>Bacteria</taxon>
        <taxon>Pseudomonadati</taxon>
        <taxon>Thermodesulfobacteriota</taxon>
        <taxon>Desulfovibrionia</taxon>
        <taxon>Desulfovibrionales</taxon>
        <taxon>Desulfovibrionaceae</taxon>
        <taxon>Desulfovibrio</taxon>
    </lineage>
</organism>
<reference evidence="1 2" key="1">
    <citation type="submission" date="2008-10" db="EMBL/GenBank/DDBJ databases">
        <title>Draft genome sequence of Desulvovibrio piger (ATCC 29098).</title>
        <authorList>
            <person name="Sudarsanam P."/>
            <person name="Ley R."/>
            <person name="Guruge J."/>
            <person name="Turnbaugh P.J."/>
            <person name="Mahowald M."/>
            <person name="Liep D."/>
            <person name="Gordon J."/>
        </authorList>
    </citation>
    <scope>NUCLEOTIDE SEQUENCE [LARGE SCALE GENOMIC DNA]</scope>
    <source>
        <strain evidence="1 2">ATCC 29098</strain>
    </source>
</reference>
<reference evidence="1 2" key="2">
    <citation type="submission" date="2008-10" db="EMBL/GenBank/DDBJ databases">
        <authorList>
            <person name="Fulton L."/>
            <person name="Clifton S."/>
            <person name="Fulton B."/>
            <person name="Xu J."/>
            <person name="Minx P."/>
            <person name="Pepin K.H."/>
            <person name="Johnson M."/>
            <person name="Bhonagiri V."/>
            <person name="Nash W.E."/>
            <person name="Mardis E.R."/>
            <person name="Wilson R.K."/>
        </authorList>
    </citation>
    <scope>NUCLEOTIDE SEQUENCE [LARGE SCALE GENOMIC DNA]</scope>
    <source>
        <strain evidence="1 2">ATCC 29098</strain>
    </source>
</reference>
<name>B6WVD3_9BACT</name>
<evidence type="ECO:0000313" key="1">
    <source>
        <dbReference type="EMBL" id="EEB33072.1"/>
    </source>
</evidence>
<protein>
    <submittedName>
        <fullName evidence="1">Uncharacterized protein</fullName>
    </submittedName>
</protein>
<dbReference type="Proteomes" id="UP000003676">
    <property type="component" value="Unassembled WGS sequence"/>
</dbReference>
<dbReference type="HOGENOM" id="CLU_2933890_0_0_7"/>
<dbReference type="AlphaFoldDB" id="B6WVD3"/>
<comment type="caution">
    <text evidence="1">The sequence shown here is derived from an EMBL/GenBank/DDBJ whole genome shotgun (WGS) entry which is preliminary data.</text>
</comment>
<evidence type="ECO:0000313" key="2">
    <source>
        <dbReference type="Proteomes" id="UP000003676"/>
    </source>
</evidence>
<proteinExistence type="predicted"/>
<dbReference type="EMBL" id="ABXU01000063">
    <property type="protein sequence ID" value="EEB33072.1"/>
    <property type="molecule type" value="Genomic_DNA"/>
</dbReference>